<gene>
    <name evidence="1" type="ORF">C3731_22210</name>
</gene>
<accession>A0A2S7ITV7</accession>
<sequence length="67" mass="7324">MTAQSLDKVLTPHATNLDQSLDSLFDLLRINSISNDTAYKADCRNASELIVSAPVSYNKLTLPTQAE</sequence>
<dbReference type="EMBL" id="PTRC01000265">
    <property type="protein sequence ID" value="PQA71445.1"/>
    <property type="molecule type" value="Genomic_DNA"/>
</dbReference>
<evidence type="ECO:0000313" key="1">
    <source>
        <dbReference type="EMBL" id="PQA71445.1"/>
    </source>
</evidence>
<dbReference type="AlphaFoldDB" id="A0A2S7ITV7"/>
<dbReference type="Proteomes" id="UP000238493">
    <property type="component" value="Unassembled WGS sequence"/>
</dbReference>
<organism evidence="1 2">
    <name type="scientific">Brucella oryzae</name>
    <dbReference type="NCBI Taxonomy" id="335286"/>
    <lineage>
        <taxon>Bacteria</taxon>
        <taxon>Pseudomonadati</taxon>
        <taxon>Pseudomonadota</taxon>
        <taxon>Alphaproteobacteria</taxon>
        <taxon>Hyphomicrobiales</taxon>
        <taxon>Brucellaceae</taxon>
        <taxon>Brucella/Ochrobactrum group</taxon>
        <taxon>Brucella</taxon>
    </lineage>
</organism>
<name>A0A2S7ITV7_9HYPH</name>
<keyword evidence="2" id="KW-1185">Reference proteome</keyword>
<comment type="caution">
    <text evidence="1">The sequence shown here is derived from an EMBL/GenBank/DDBJ whole genome shotgun (WGS) entry which is preliminary data.</text>
</comment>
<evidence type="ECO:0000313" key="2">
    <source>
        <dbReference type="Proteomes" id="UP000238493"/>
    </source>
</evidence>
<proteinExistence type="predicted"/>
<feature type="non-terminal residue" evidence="1">
    <location>
        <position position="67"/>
    </location>
</feature>
<reference evidence="1 2" key="1">
    <citation type="submission" date="2018-02" db="EMBL/GenBank/DDBJ databases">
        <title>Draft genome sequence of Ochrobactrum oryzae found in Brazil.</title>
        <authorList>
            <person name="Cerdeira L."/>
            <person name="Andrade F."/>
            <person name="Zacariotto T."/>
            <person name="Barbosa B."/>
            <person name="Santos S."/>
            <person name="Cassetari V."/>
            <person name="Lincopan N."/>
        </authorList>
    </citation>
    <scope>NUCLEOTIDE SEQUENCE [LARGE SCALE GENOMIC DNA]</scope>
    <source>
        <strain evidence="1 2">OA447</strain>
    </source>
</reference>
<protein>
    <submittedName>
        <fullName evidence="1">Uncharacterized protein</fullName>
    </submittedName>
</protein>